<dbReference type="PANTHER" id="PTHR34807:SF3">
    <property type="entry name" value="OS08G0270800 PROTEIN"/>
    <property type="match status" value="1"/>
</dbReference>
<dbReference type="PANTHER" id="PTHR34807">
    <property type="entry name" value="OS08G0270800 PROTEIN"/>
    <property type="match status" value="1"/>
</dbReference>
<protein>
    <submittedName>
        <fullName evidence="1">Uncharacterized protein</fullName>
    </submittedName>
</protein>
<dbReference type="OrthoDB" id="993453at2759"/>
<evidence type="ECO:0000313" key="1">
    <source>
        <dbReference type="EMBL" id="TXG60730.1"/>
    </source>
</evidence>
<organism evidence="1 2">
    <name type="scientific">Acer yangbiense</name>
    <dbReference type="NCBI Taxonomy" id="1000413"/>
    <lineage>
        <taxon>Eukaryota</taxon>
        <taxon>Viridiplantae</taxon>
        <taxon>Streptophyta</taxon>
        <taxon>Embryophyta</taxon>
        <taxon>Tracheophyta</taxon>
        <taxon>Spermatophyta</taxon>
        <taxon>Magnoliopsida</taxon>
        <taxon>eudicotyledons</taxon>
        <taxon>Gunneridae</taxon>
        <taxon>Pentapetalae</taxon>
        <taxon>rosids</taxon>
        <taxon>malvids</taxon>
        <taxon>Sapindales</taxon>
        <taxon>Sapindaceae</taxon>
        <taxon>Hippocastanoideae</taxon>
        <taxon>Acereae</taxon>
        <taxon>Acer</taxon>
    </lineage>
</organism>
<sequence length="266" mass="30844">MMKKMKGVVVAAAAASMEKPPPYPIYEDSRTRFRHQTLLQDYDELYKDTEARKRKLQMMKQKKITLLDEVRFLRKRQRYLIANQSSRTASEQNSVRPQNLQIQRKKVTNKKNCSRKEAALAHPALGLDLNQKGKLYDGKEATLRNPIPVFDLNQKLKTFRVKEPALQHSPPVLDLNQKERIYSVKEATPQNMTPVFDLNQISREEEELQCNGEPWRVEESKRNLIRGGSDEQLNDMKLSACRNIGNGANRTGKRKITWQDQVALRV</sequence>
<evidence type="ECO:0000313" key="2">
    <source>
        <dbReference type="Proteomes" id="UP000323000"/>
    </source>
</evidence>
<name>A0A5C7HUY6_9ROSI</name>
<proteinExistence type="predicted"/>
<gene>
    <name evidence="1" type="ORF">EZV62_012093</name>
</gene>
<keyword evidence="2" id="KW-1185">Reference proteome</keyword>
<accession>A0A5C7HUY6</accession>
<reference evidence="2" key="1">
    <citation type="journal article" date="2019" name="Gigascience">
        <title>De novo genome assembly of the endangered Acer yangbiense, a plant species with extremely small populations endemic to Yunnan Province, China.</title>
        <authorList>
            <person name="Yang J."/>
            <person name="Wariss H.M."/>
            <person name="Tao L."/>
            <person name="Zhang R."/>
            <person name="Yun Q."/>
            <person name="Hollingsworth P."/>
            <person name="Dao Z."/>
            <person name="Luo G."/>
            <person name="Guo H."/>
            <person name="Ma Y."/>
            <person name="Sun W."/>
        </authorList>
    </citation>
    <scope>NUCLEOTIDE SEQUENCE [LARGE SCALE GENOMIC DNA]</scope>
    <source>
        <strain evidence="2">cv. Malutang</strain>
    </source>
</reference>
<dbReference type="EMBL" id="VAHF01000005">
    <property type="protein sequence ID" value="TXG60730.1"/>
    <property type="molecule type" value="Genomic_DNA"/>
</dbReference>
<dbReference type="AlphaFoldDB" id="A0A5C7HUY6"/>
<dbReference type="Proteomes" id="UP000323000">
    <property type="component" value="Chromosome 5"/>
</dbReference>
<comment type="caution">
    <text evidence="1">The sequence shown here is derived from an EMBL/GenBank/DDBJ whole genome shotgun (WGS) entry which is preliminary data.</text>
</comment>